<dbReference type="Gene3D" id="3.40.640.10">
    <property type="entry name" value="Type I PLP-dependent aspartate aminotransferase-like (Major domain)"/>
    <property type="match status" value="1"/>
</dbReference>
<dbReference type="Pfam" id="PF00202">
    <property type="entry name" value="Aminotran_3"/>
    <property type="match status" value="1"/>
</dbReference>
<dbReference type="InterPro" id="IPR015422">
    <property type="entry name" value="PyrdxlP-dep_Trfase_small"/>
</dbReference>
<keyword evidence="3" id="KW-0175">Coiled coil</keyword>
<comment type="caution">
    <text evidence="4">The sequence shown here is derived from an EMBL/GenBank/DDBJ whole genome shotgun (WGS) entry which is preliminary data.</text>
</comment>
<evidence type="ECO:0000256" key="2">
    <source>
        <dbReference type="ARBA" id="ARBA00022898"/>
    </source>
</evidence>
<dbReference type="CDD" id="cd00610">
    <property type="entry name" value="OAT_like"/>
    <property type="match status" value="1"/>
</dbReference>
<feature type="coiled-coil region" evidence="3">
    <location>
        <begin position="139"/>
        <end position="201"/>
    </location>
</feature>
<protein>
    <submittedName>
        <fullName evidence="4">Aminotransferase class-iii</fullName>
    </submittedName>
</protein>
<dbReference type="InterPro" id="IPR005814">
    <property type="entry name" value="Aminotrans_3"/>
</dbReference>
<keyword evidence="4" id="KW-0032">Aminotransferase</keyword>
<dbReference type="GO" id="GO:0030170">
    <property type="term" value="F:pyridoxal phosphate binding"/>
    <property type="evidence" value="ECO:0007669"/>
    <property type="project" value="InterPro"/>
</dbReference>
<feature type="coiled-coil region" evidence="3">
    <location>
        <begin position="38"/>
        <end position="69"/>
    </location>
</feature>
<dbReference type="InterPro" id="IPR015421">
    <property type="entry name" value="PyrdxlP-dep_Trfase_major"/>
</dbReference>
<comment type="similarity">
    <text evidence="1">Belongs to the class-III pyridoxal-phosphate-dependent aminotransferase family.</text>
</comment>
<sequence>MESLRFRVQWEKEQAKKQLGSLRSASTMEGQHLITRVTMQLEAEHKNTLEQMEQKAAEVTKRYEAQIGAQAEVQQVLLMKITLLDGGATAASLEHERQVSFMAASAMRRLQHVALSRGWLTWVEGAAEQRKMHEREALQAKLDETVRQLTREIEHARADYERRGRDLAAAKLHAEQAADVEKEAKETLEKALEAVARADEARSNDVDLKAVSAAHWEDKWDAAKIRAASAAHVGATWTPSNVLDDVPILVKGEGVFLHAADGRKFIDWTSQAVCTNLGYDVPPAVIEAVTRQLTELPHVYSGLGMVEPRARLAALLAELLPAPLTGLIFPSSGSEANEAAIRIARRFTGKHKILTQYRSYHGGSGASLAATGDFRRWYAEAGNSGFIKAINPTPLMFSWSEAGDAAETDGAHRALAALEEQILLEGPQTIAAVLLESIVGSGGTFIAPEAYMRGVRALCDKYGILYIADEVMVGFGRTGKMWGFQHYEGLVPDIVTSAKGLTAAYLPLSMVAMSAELHEFFRTRPVGWGSTYQAHPVALACAYECVKHLLKHDLVGNAARLEPVMRECTDHLVASHPSVRQGRVKGLFGCLDLQGVDGKYMQPLSGPPHAAVKPFRRALLDEGVYGLVRPPLLHSAPPLVIDEPTLRDGFARVDRALSVLDKELGF</sequence>
<dbReference type="InterPro" id="IPR015424">
    <property type="entry name" value="PyrdxlP-dep_Trfase"/>
</dbReference>
<dbReference type="Proteomes" id="UP000037460">
    <property type="component" value="Unassembled WGS sequence"/>
</dbReference>
<keyword evidence="5" id="KW-1185">Reference proteome</keyword>
<dbReference type="PANTHER" id="PTHR43094:SF1">
    <property type="entry name" value="AMINOTRANSFERASE CLASS-III"/>
    <property type="match status" value="1"/>
</dbReference>
<evidence type="ECO:0000256" key="1">
    <source>
        <dbReference type="ARBA" id="ARBA00008954"/>
    </source>
</evidence>
<evidence type="ECO:0000313" key="5">
    <source>
        <dbReference type="Proteomes" id="UP000037460"/>
    </source>
</evidence>
<organism evidence="4 5">
    <name type="scientific">Chrysochromulina tobinii</name>
    <dbReference type="NCBI Taxonomy" id="1460289"/>
    <lineage>
        <taxon>Eukaryota</taxon>
        <taxon>Haptista</taxon>
        <taxon>Haptophyta</taxon>
        <taxon>Prymnesiophyceae</taxon>
        <taxon>Prymnesiales</taxon>
        <taxon>Chrysochromulinaceae</taxon>
        <taxon>Chrysochromulina</taxon>
    </lineage>
</organism>
<dbReference type="Gene3D" id="3.90.1150.10">
    <property type="entry name" value="Aspartate Aminotransferase, domain 1"/>
    <property type="match status" value="1"/>
</dbReference>
<gene>
    <name evidence="4" type="ORF">Ctob_010051</name>
</gene>
<keyword evidence="2" id="KW-0663">Pyridoxal phosphate</keyword>
<name>A0A0M0KAC7_9EUKA</name>
<dbReference type="AlphaFoldDB" id="A0A0M0KAC7"/>
<accession>A0A0M0KAC7</accession>
<evidence type="ECO:0000256" key="3">
    <source>
        <dbReference type="SAM" id="Coils"/>
    </source>
</evidence>
<dbReference type="PANTHER" id="PTHR43094">
    <property type="entry name" value="AMINOTRANSFERASE"/>
    <property type="match status" value="1"/>
</dbReference>
<dbReference type="EMBL" id="JWZX01000898">
    <property type="protein sequence ID" value="KOO35368.1"/>
    <property type="molecule type" value="Genomic_DNA"/>
</dbReference>
<dbReference type="GO" id="GO:0008483">
    <property type="term" value="F:transaminase activity"/>
    <property type="evidence" value="ECO:0007669"/>
    <property type="project" value="UniProtKB-KW"/>
</dbReference>
<reference evidence="5" key="1">
    <citation type="journal article" date="2015" name="PLoS Genet.">
        <title>Genome Sequence and Transcriptome Analyses of Chrysochromulina tobin: Metabolic Tools for Enhanced Algal Fitness in the Prominent Order Prymnesiales (Haptophyceae).</title>
        <authorList>
            <person name="Hovde B.T."/>
            <person name="Deodato C.R."/>
            <person name="Hunsperger H.M."/>
            <person name="Ryken S.A."/>
            <person name="Yost W."/>
            <person name="Jha R.K."/>
            <person name="Patterson J."/>
            <person name="Monnat R.J. Jr."/>
            <person name="Barlow S.B."/>
            <person name="Starkenburg S.R."/>
            <person name="Cattolico R.A."/>
        </authorList>
    </citation>
    <scope>NUCLEOTIDE SEQUENCE</scope>
    <source>
        <strain evidence="5">CCMP291</strain>
    </source>
</reference>
<dbReference type="SUPFAM" id="SSF53383">
    <property type="entry name" value="PLP-dependent transferases"/>
    <property type="match status" value="1"/>
</dbReference>
<keyword evidence="4" id="KW-0808">Transferase</keyword>
<dbReference type="OrthoDB" id="425114at2759"/>
<evidence type="ECO:0000313" key="4">
    <source>
        <dbReference type="EMBL" id="KOO35368.1"/>
    </source>
</evidence>
<dbReference type="InterPro" id="IPR049704">
    <property type="entry name" value="Aminotrans_3_PPA_site"/>
</dbReference>
<proteinExistence type="inferred from homology"/>
<dbReference type="GO" id="GO:0005829">
    <property type="term" value="C:cytosol"/>
    <property type="evidence" value="ECO:0007669"/>
    <property type="project" value="TreeGrafter"/>
</dbReference>
<dbReference type="PROSITE" id="PS00600">
    <property type="entry name" value="AA_TRANSFER_CLASS_3"/>
    <property type="match status" value="1"/>
</dbReference>